<sequence length="320" mass="33399">MARALLALAVGLAALGGPTDAHAAIVDEQGDLSAVVDAFEDALPEGGSEGYDVPTVAEADTMADAYAAIRQGKLSQAATLAAPLKYDVVRFHDTAVARDYVLLRERQNPNASWPHAWGLYVHAPDAVLWDAVVEAPHPLFDTHTFDIAVRLMRDARAADLLLAGTHRNANAATLPSGDKVADVAHAPGSVFQAINQVVVDANVVVTQLHGFAEDRPAACKEVAVSAGVSTPHDVVTTAAQKLIAQGLTVFTFSGTTCGAPLAGTENVQGDATRAAGGRFLHVELREHVRGSATSRAKVAAGISGALSALLPHYPFVFVWP</sequence>
<dbReference type="OrthoDB" id="5493436at2"/>
<organism evidence="2 3">
    <name type="scientific">Patulibacter medicamentivorans</name>
    <dbReference type="NCBI Taxonomy" id="1097667"/>
    <lineage>
        <taxon>Bacteria</taxon>
        <taxon>Bacillati</taxon>
        <taxon>Actinomycetota</taxon>
        <taxon>Thermoleophilia</taxon>
        <taxon>Solirubrobacterales</taxon>
        <taxon>Patulibacteraceae</taxon>
        <taxon>Patulibacter</taxon>
    </lineage>
</organism>
<reference evidence="2 3" key="1">
    <citation type="journal article" date="2013" name="Biodegradation">
        <title>Quantitative proteomic analysis of ibuprofen-degrading Patulibacter sp. strain I11.</title>
        <authorList>
            <person name="Almeida B."/>
            <person name="Kjeldal H."/>
            <person name="Lolas I."/>
            <person name="Knudsen A.D."/>
            <person name="Carvalho G."/>
            <person name="Nielsen K.L."/>
            <person name="Barreto Crespo M.T."/>
            <person name="Stensballe A."/>
            <person name="Nielsen J.L."/>
        </authorList>
    </citation>
    <scope>NUCLEOTIDE SEQUENCE [LARGE SCALE GENOMIC DNA]</scope>
    <source>
        <strain evidence="2 3">I11</strain>
    </source>
</reference>
<evidence type="ECO:0008006" key="4">
    <source>
        <dbReference type="Google" id="ProtNLM"/>
    </source>
</evidence>
<evidence type="ECO:0000313" key="3">
    <source>
        <dbReference type="Proteomes" id="UP000005143"/>
    </source>
</evidence>
<dbReference type="AlphaFoldDB" id="H0EAG9"/>
<comment type="caution">
    <text evidence="2">The sequence shown here is derived from an EMBL/GenBank/DDBJ whole genome shotgun (WGS) entry which is preliminary data.</text>
</comment>
<keyword evidence="3" id="KW-1185">Reference proteome</keyword>
<protein>
    <recommendedName>
        <fullName evidence="4">Secreted protein</fullName>
    </recommendedName>
</protein>
<dbReference type="EMBL" id="AGUD01000295">
    <property type="protein sequence ID" value="EHN09296.1"/>
    <property type="molecule type" value="Genomic_DNA"/>
</dbReference>
<proteinExistence type="predicted"/>
<evidence type="ECO:0000313" key="2">
    <source>
        <dbReference type="EMBL" id="EHN09296.1"/>
    </source>
</evidence>
<keyword evidence="1" id="KW-0732">Signal</keyword>
<gene>
    <name evidence="2" type="ORF">PAI11_38430</name>
</gene>
<evidence type="ECO:0000256" key="1">
    <source>
        <dbReference type="SAM" id="SignalP"/>
    </source>
</evidence>
<dbReference type="RefSeq" id="WP_007578305.1">
    <property type="nucleotide sequence ID" value="NZ_AGUD01000295.1"/>
</dbReference>
<dbReference type="Proteomes" id="UP000005143">
    <property type="component" value="Unassembled WGS sequence"/>
</dbReference>
<accession>H0EAG9</accession>
<name>H0EAG9_9ACTN</name>
<feature type="signal peptide" evidence="1">
    <location>
        <begin position="1"/>
        <end position="23"/>
    </location>
</feature>
<feature type="chain" id="PRO_5003531881" description="Secreted protein" evidence="1">
    <location>
        <begin position="24"/>
        <end position="320"/>
    </location>
</feature>